<comment type="caution">
    <text evidence="2">The sequence shown here is derived from an EMBL/GenBank/DDBJ whole genome shotgun (WGS) entry which is preliminary data.</text>
</comment>
<name>A0A9W4INH0_9EURO</name>
<organism evidence="2 3">
    <name type="scientific">Penicillium salamii</name>
    <dbReference type="NCBI Taxonomy" id="1612424"/>
    <lineage>
        <taxon>Eukaryota</taxon>
        <taxon>Fungi</taxon>
        <taxon>Dikarya</taxon>
        <taxon>Ascomycota</taxon>
        <taxon>Pezizomycotina</taxon>
        <taxon>Eurotiomycetes</taxon>
        <taxon>Eurotiomycetidae</taxon>
        <taxon>Eurotiales</taxon>
        <taxon>Aspergillaceae</taxon>
        <taxon>Penicillium</taxon>
    </lineage>
</organism>
<keyword evidence="1" id="KW-1133">Transmembrane helix</keyword>
<dbReference type="EMBL" id="CAJVPG010000110">
    <property type="protein sequence ID" value="CAG8338602.1"/>
    <property type="molecule type" value="Genomic_DNA"/>
</dbReference>
<protein>
    <submittedName>
        <fullName evidence="2">Uncharacterized protein</fullName>
    </submittedName>
</protein>
<evidence type="ECO:0000313" key="2">
    <source>
        <dbReference type="EMBL" id="CAG8338602.1"/>
    </source>
</evidence>
<keyword evidence="1" id="KW-0812">Transmembrane</keyword>
<dbReference type="AlphaFoldDB" id="A0A9W4INH0"/>
<reference evidence="2" key="1">
    <citation type="submission" date="2021-07" db="EMBL/GenBank/DDBJ databases">
        <authorList>
            <person name="Branca A.L. A."/>
        </authorList>
    </citation>
    <scope>NUCLEOTIDE SEQUENCE</scope>
</reference>
<feature type="transmembrane region" description="Helical" evidence="1">
    <location>
        <begin position="93"/>
        <end position="114"/>
    </location>
</feature>
<accession>A0A9W4INH0</accession>
<gene>
    <name evidence="2" type="ORF">PSALAMII_LOCUS2796</name>
</gene>
<proteinExistence type="predicted"/>
<dbReference type="Proteomes" id="UP001152649">
    <property type="component" value="Unassembled WGS sequence"/>
</dbReference>
<evidence type="ECO:0000313" key="3">
    <source>
        <dbReference type="Proteomes" id="UP001152649"/>
    </source>
</evidence>
<sequence length="135" mass="15285">MPLPIVICALDDQIGKPVSELLQPEFEVIHFIQSLKAAQSEIPHILAGRDPQSPSNNIGTKNYTHQARAIIFGRAFDLELLGTRAENRLLVRLYLLIILSLLLGLRGGCLVSGWRMGVWKMWLFCIDWAGWDWAF</sequence>
<evidence type="ECO:0000256" key="1">
    <source>
        <dbReference type="SAM" id="Phobius"/>
    </source>
</evidence>
<keyword evidence="1" id="KW-0472">Membrane</keyword>
<keyword evidence="3" id="KW-1185">Reference proteome</keyword>
<dbReference type="OrthoDB" id="3649348at2759"/>